<dbReference type="Gene3D" id="3.40.30.10">
    <property type="entry name" value="Glutaredoxin"/>
    <property type="match status" value="1"/>
</dbReference>
<dbReference type="RefSeq" id="WP_091155964.1">
    <property type="nucleotide sequence ID" value="NZ_FNAI01000019.1"/>
</dbReference>
<dbReference type="OrthoDB" id="1095575at2"/>
<dbReference type="InterPro" id="IPR036249">
    <property type="entry name" value="Thioredoxin-like_sf"/>
</dbReference>
<dbReference type="EMBL" id="FNAI01000019">
    <property type="protein sequence ID" value="SDF51551.1"/>
    <property type="molecule type" value="Genomic_DNA"/>
</dbReference>
<dbReference type="CDD" id="cd02966">
    <property type="entry name" value="TlpA_like_family"/>
    <property type="match status" value="1"/>
</dbReference>
<feature type="signal peptide" evidence="1">
    <location>
        <begin position="1"/>
        <end position="18"/>
    </location>
</feature>
<sequence length="483" mass="53608">MYKIPLVVFALLVNGVLAYGQTAGKDSALARSLKVAAMATQKASSITFHLNKVAGVGPAGFSSSEIGTADSYRNSNVPRFREESKAYPVMKNKPANLTGVIEYFYMTNEAQFYYQNYVSGLFNKEFLMSKFTDLHFSPADTVTLSRRPLKCYISVLAGFNTANEPVYIVDANNNGDYADDALKPVLKNVYDESMIVSSAVPVTLSYLFKKQIKEESKLVFLQQSHNPQNFSLQFSFPEFRYMQFKYKGKPYMIIADDNRSMPFFTIVPDRPYFTGLGKAKSIRTGQFAQVGDDDFKLSDITNNGNDVVLTGADISGFGSDKAAIAKPVGKGVKATMVSRQLGFKAPEIRGVNINPQLQTGMAVATANLRGKYVFIDFWSTYCGPCIAEFDFLKEAYTKYSRNNLEIVGVVDDRDENTTLKILREHNIPWPNITAEGKATQIKGYGDILAYPTTFLLDPQGKIIALDLRGDALMNKLKTLIAVK</sequence>
<name>A0A1G7LQ65_9SPHI</name>
<keyword evidence="3" id="KW-0413">Isomerase</keyword>
<dbReference type="GO" id="GO:0016853">
    <property type="term" value="F:isomerase activity"/>
    <property type="evidence" value="ECO:0007669"/>
    <property type="project" value="UniProtKB-KW"/>
</dbReference>
<feature type="chain" id="PRO_5011437931" evidence="1">
    <location>
        <begin position="19"/>
        <end position="483"/>
    </location>
</feature>
<dbReference type="SUPFAM" id="SSF52833">
    <property type="entry name" value="Thioredoxin-like"/>
    <property type="match status" value="1"/>
</dbReference>
<accession>A0A1G7LQ65</accession>
<dbReference type="PROSITE" id="PS51352">
    <property type="entry name" value="THIOREDOXIN_2"/>
    <property type="match status" value="1"/>
</dbReference>
<keyword evidence="4" id="KW-1185">Reference proteome</keyword>
<dbReference type="InterPro" id="IPR013740">
    <property type="entry name" value="Redoxin"/>
</dbReference>
<dbReference type="AlphaFoldDB" id="A0A1G7LQ65"/>
<dbReference type="STRING" id="1391627.SAMN05216464_11965"/>
<gene>
    <name evidence="3" type="ORF">SAMN05216464_11965</name>
</gene>
<dbReference type="PANTHER" id="PTHR42852">
    <property type="entry name" value="THIOL:DISULFIDE INTERCHANGE PROTEIN DSBE"/>
    <property type="match status" value="1"/>
</dbReference>
<proteinExistence type="predicted"/>
<protein>
    <submittedName>
        <fullName evidence="3">Thiol-disulfide isomerase or thioredoxin</fullName>
    </submittedName>
</protein>
<dbReference type="InterPro" id="IPR013766">
    <property type="entry name" value="Thioredoxin_domain"/>
</dbReference>
<dbReference type="Proteomes" id="UP000199072">
    <property type="component" value="Unassembled WGS sequence"/>
</dbReference>
<evidence type="ECO:0000256" key="1">
    <source>
        <dbReference type="SAM" id="SignalP"/>
    </source>
</evidence>
<evidence type="ECO:0000313" key="3">
    <source>
        <dbReference type="EMBL" id="SDF51551.1"/>
    </source>
</evidence>
<dbReference type="InterPro" id="IPR050553">
    <property type="entry name" value="Thioredoxin_ResA/DsbE_sf"/>
</dbReference>
<keyword evidence="1" id="KW-0732">Signal</keyword>
<organism evidence="3 4">
    <name type="scientific">Mucilaginibacter pineti</name>
    <dbReference type="NCBI Taxonomy" id="1391627"/>
    <lineage>
        <taxon>Bacteria</taxon>
        <taxon>Pseudomonadati</taxon>
        <taxon>Bacteroidota</taxon>
        <taxon>Sphingobacteriia</taxon>
        <taxon>Sphingobacteriales</taxon>
        <taxon>Sphingobacteriaceae</taxon>
        <taxon>Mucilaginibacter</taxon>
    </lineage>
</organism>
<evidence type="ECO:0000259" key="2">
    <source>
        <dbReference type="PROSITE" id="PS51352"/>
    </source>
</evidence>
<feature type="domain" description="Thioredoxin" evidence="2">
    <location>
        <begin position="339"/>
        <end position="483"/>
    </location>
</feature>
<reference evidence="3 4" key="1">
    <citation type="submission" date="2016-10" db="EMBL/GenBank/DDBJ databases">
        <authorList>
            <person name="de Groot N.N."/>
        </authorList>
    </citation>
    <scope>NUCLEOTIDE SEQUENCE [LARGE SCALE GENOMIC DNA]</scope>
    <source>
        <strain evidence="3 4">47C3B</strain>
    </source>
</reference>
<dbReference type="PANTHER" id="PTHR42852:SF13">
    <property type="entry name" value="PROTEIN DIPZ"/>
    <property type="match status" value="1"/>
</dbReference>
<dbReference type="Pfam" id="PF08534">
    <property type="entry name" value="Redoxin"/>
    <property type="match status" value="1"/>
</dbReference>
<evidence type="ECO:0000313" key="4">
    <source>
        <dbReference type="Proteomes" id="UP000199072"/>
    </source>
</evidence>